<reference evidence="2 3" key="1">
    <citation type="submission" date="2024-04" db="EMBL/GenBank/DDBJ databases">
        <authorList>
            <person name="Rising A."/>
            <person name="Reimegard J."/>
            <person name="Sonavane S."/>
            <person name="Akerstrom W."/>
            <person name="Nylinder S."/>
            <person name="Hedman E."/>
            <person name="Kallberg Y."/>
        </authorList>
    </citation>
    <scope>NUCLEOTIDE SEQUENCE [LARGE SCALE GENOMIC DNA]</scope>
</reference>
<dbReference type="InterPro" id="IPR000210">
    <property type="entry name" value="BTB/POZ_dom"/>
</dbReference>
<name>A0AAV2BF73_9ARAC</name>
<keyword evidence="3" id="KW-1185">Reference proteome</keyword>
<dbReference type="Proteomes" id="UP001497382">
    <property type="component" value="Unassembled WGS sequence"/>
</dbReference>
<gene>
    <name evidence="2" type="ORF">LARSCL_LOCUS18908</name>
</gene>
<proteinExistence type="predicted"/>
<dbReference type="Gene3D" id="3.30.710.10">
    <property type="entry name" value="Potassium Channel Kv1.1, Chain A"/>
    <property type="match status" value="1"/>
</dbReference>
<dbReference type="CDD" id="cd18186">
    <property type="entry name" value="BTB_POZ_ZBTB_KLHL-like"/>
    <property type="match status" value="1"/>
</dbReference>
<comment type="caution">
    <text evidence="2">The sequence shown here is derived from an EMBL/GenBank/DDBJ whole genome shotgun (WGS) entry which is preliminary data.</text>
</comment>
<dbReference type="PANTHER" id="PTHR24413">
    <property type="entry name" value="SPECKLE-TYPE POZ PROTEIN"/>
    <property type="match status" value="1"/>
</dbReference>
<dbReference type="Pfam" id="PF00651">
    <property type="entry name" value="BTB"/>
    <property type="match status" value="1"/>
</dbReference>
<dbReference type="PROSITE" id="PS50097">
    <property type="entry name" value="BTB"/>
    <property type="match status" value="1"/>
</dbReference>
<dbReference type="SUPFAM" id="SSF54695">
    <property type="entry name" value="POZ domain"/>
    <property type="match status" value="1"/>
</dbReference>
<accession>A0AAV2BF73</accession>
<feature type="domain" description="BTB" evidence="1">
    <location>
        <begin position="116"/>
        <end position="183"/>
    </location>
</feature>
<protein>
    <recommendedName>
        <fullName evidence="1">BTB domain-containing protein</fullName>
    </recommendedName>
</protein>
<dbReference type="EMBL" id="CAXIEN010000353">
    <property type="protein sequence ID" value="CAL1294778.1"/>
    <property type="molecule type" value="Genomic_DNA"/>
</dbReference>
<dbReference type="AlphaFoldDB" id="A0AAV2BF73"/>
<sequence>MDADGKAVNEVRDEFVLKDGNSQTRWFPMTITKSQLLAYVNLLLPNDSLSLKCEFGISSGTVSEQNVFTSWCEDFGKPFIKHSDDVSMIYNDKIYPAFVPELQTHLKSMLEEGTLHDVSLQIGPEVIPAHKNILSARSPVFRAMFTKDMAEAISNTVVIEDLSVETVLKLLLYVYTDTIQDYPWETMKELYSAADKYEVLSLKKKCVSFFKAKLSISNVCDGLILADLHQDEDLETAAVDYISECDTAFYVSKEWKELEKNNLPFAFKVMRKICCNKRIRLN</sequence>
<dbReference type="Gene3D" id="1.25.40.420">
    <property type="match status" value="1"/>
</dbReference>
<organism evidence="2 3">
    <name type="scientific">Larinioides sclopetarius</name>
    <dbReference type="NCBI Taxonomy" id="280406"/>
    <lineage>
        <taxon>Eukaryota</taxon>
        <taxon>Metazoa</taxon>
        <taxon>Ecdysozoa</taxon>
        <taxon>Arthropoda</taxon>
        <taxon>Chelicerata</taxon>
        <taxon>Arachnida</taxon>
        <taxon>Araneae</taxon>
        <taxon>Araneomorphae</taxon>
        <taxon>Entelegynae</taxon>
        <taxon>Araneoidea</taxon>
        <taxon>Araneidae</taxon>
        <taxon>Larinioides</taxon>
    </lineage>
</organism>
<evidence type="ECO:0000259" key="1">
    <source>
        <dbReference type="PROSITE" id="PS50097"/>
    </source>
</evidence>
<evidence type="ECO:0000313" key="3">
    <source>
        <dbReference type="Proteomes" id="UP001497382"/>
    </source>
</evidence>
<dbReference type="InterPro" id="IPR011333">
    <property type="entry name" value="SKP1/BTB/POZ_sf"/>
</dbReference>
<evidence type="ECO:0000313" key="2">
    <source>
        <dbReference type="EMBL" id="CAL1294778.1"/>
    </source>
</evidence>
<dbReference type="SMART" id="SM00225">
    <property type="entry name" value="BTB"/>
    <property type="match status" value="1"/>
</dbReference>